<dbReference type="NCBIfam" id="TIGR00756">
    <property type="entry name" value="PPR"/>
    <property type="match status" value="4"/>
</dbReference>
<dbReference type="Gene3D" id="1.25.40.10">
    <property type="entry name" value="Tetratricopeptide repeat domain"/>
    <property type="match status" value="2"/>
</dbReference>
<dbReference type="GO" id="GO:0010019">
    <property type="term" value="P:chloroplast-nucleus signaling pathway"/>
    <property type="evidence" value="ECO:0007669"/>
    <property type="project" value="TreeGrafter"/>
</dbReference>
<dbReference type="InterPro" id="IPR002885">
    <property type="entry name" value="PPR_rpt"/>
</dbReference>
<protein>
    <recommendedName>
        <fullName evidence="6">Pentatricopeptide repeat-containing protein</fullName>
    </recommendedName>
</protein>
<dbReference type="Pfam" id="PF01535">
    <property type="entry name" value="PPR"/>
    <property type="match status" value="1"/>
</dbReference>
<dbReference type="Proteomes" id="UP000631114">
    <property type="component" value="Unassembled WGS sequence"/>
</dbReference>
<sequence>MSSLSRLLYRHFSTALPTTTNTTTIPFKSSVNKLTNLVETFKKSAESYRFRSKTHIYKSTILRLASANWFSSIEEILEDQKKYHDIRKEGFAIRLISLYGKVGMLEHAKKTFDELPELKCERTVKSFNALLTACIESKNYDKVEKLFRELPLKLNVVPDEYSYTIVIQALCEMGNLGNALSLLDEMEGKGVKPNLFTFNVLLRAFYEDGRFLNSEMIWARMEKKQIVPDIRSYNAKLRGLVVAGKIKEAVKLVESLKTKETKPNTISYNALIRGYCNDGKLDEAKRVYDDLLKDELVPNRWTYEILLPAVCEKGDYVYALKLCEKSLENSCRIEAGLVQTVVEGLVKMSKVDEAKNLVSLARHKGEQEQQKILVHTPAESQEARSPHLLSVATRIILSFKSSYREERHLSNATMYQLYSVSLYQYDGNGRMDVKFILSVVTFCFQFLNLKKAIGFA</sequence>
<feature type="repeat" description="PPR" evidence="3">
    <location>
        <begin position="159"/>
        <end position="193"/>
    </location>
</feature>
<dbReference type="GO" id="GO:0031930">
    <property type="term" value="P:mitochondria-nucleus signaling pathway"/>
    <property type="evidence" value="ECO:0007669"/>
    <property type="project" value="TreeGrafter"/>
</dbReference>
<reference evidence="4 5" key="1">
    <citation type="submission" date="2020-10" db="EMBL/GenBank/DDBJ databases">
        <title>The Coptis chinensis genome and diversification of protoberbering-type alkaloids.</title>
        <authorList>
            <person name="Wang B."/>
            <person name="Shu S."/>
            <person name="Song C."/>
            <person name="Liu Y."/>
        </authorList>
    </citation>
    <scope>NUCLEOTIDE SEQUENCE [LARGE SCALE GENOMIC DNA]</scope>
    <source>
        <strain evidence="4">HL-2020</strain>
        <tissue evidence="4">Leaf</tissue>
    </source>
</reference>
<comment type="caution">
    <text evidence="4">The sequence shown here is derived from an EMBL/GenBank/DDBJ whole genome shotgun (WGS) entry which is preliminary data.</text>
</comment>
<dbReference type="PANTHER" id="PTHR47936:SF5">
    <property type="entry name" value="PENTACOTRIPEPTIDE-REPEAT REGION OF PRORP DOMAIN-CONTAINING PROTEIN"/>
    <property type="match status" value="1"/>
</dbReference>
<feature type="repeat" description="PPR" evidence="3">
    <location>
        <begin position="194"/>
        <end position="228"/>
    </location>
</feature>
<evidence type="ECO:0008006" key="6">
    <source>
        <dbReference type="Google" id="ProtNLM"/>
    </source>
</evidence>
<comment type="similarity">
    <text evidence="1">Belongs to the PPR family. P subfamily.</text>
</comment>
<dbReference type="EMBL" id="JADFTS010000009">
    <property type="protein sequence ID" value="KAF9590765.1"/>
    <property type="molecule type" value="Genomic_DNA"/>
</dbReference>
<organism evidence="4 5">
    <name type="scientific">Coptis chinensis</name>
    <dbReference type="NCBI Taxonomy" id="261450"/>
    <lineage>
        <taxon>Eukaryota</taxon>
        <taxon>Viridiplantae</taxon>
        <taxon>Streptophyta</taxon>
        <taxon>Embryophyta</taxon>
        <taxon>Tracheophyta</taxon>
        <taxon>Spermatophyta</taxon>
        <taxon>Magnoliopsida</taxon>
        <taxon>Ranunculales</taxon>
        <taxon>Ranunculaceae</taxon>
        <taxon>Coptidoideae</taxon>
        <taxon>Coptis</taxon>
    </lineage>
</organism>
<dbReference type="PROSITE" id="PS51375">
    <property type="entry name" value="PPR"/>
    <property type="match status" value="4"/>
</dbReference>
<dbReference type="GO" id="GO:0009507">
    <property type="term" value="C:chloroplast"/>
    <property type="evidence" value="ECO:0007669"/>
    <property type="project" value="TreeGrafter"/>
</dbReference>
<gene>
    <name evidence="4" type="ORF">IFM89_038292</name>
</gene>
<keyword evidence="2" id="KW-0677">Repeat</keyword>
<proteinExistence type="inferred from homology"/>
<evidence type="ECO:0000256" key="2">
    <source>
        <dbReference type="ARBA" id="ARBA00022737"/>
    </source>
</evidence>
<evidence type="ECO:0000256" key="3">
    <source>
        <dbReference type="PROSITE-ProRule" id="PRU00708"/>
    </source>
</evidence>
<feature type="repeat" description="PPR" evidence="3">
    <location>
        <begin position="264"/>
        <end position="298"/>
    </location>
</feature>
<dbReference type="OrthoDB" id="185373at2759"/>
<accession>A0A835H006</accession>
<dbReference type="PANTHER" id="PTHR47936">
    <property type="entry name" value="PPR_LONG DOMAIN-CONTAINING PROTEIN"/>
    <property type="match status" value="1"/>
</dbReference>
<dbReference type="Pfam" id="PF13812">
    <property type="entry name" value="PPR_3"/>
    <property type="match status" value="1"/>
</dbReference>
<dbReference type="AlphaFoldDB" id="A0A835H006"/>
<evidence type="ECO:0000256" key="1">
    <source>
        <dbReference type="ARBA" id="ARBA00007626"/>
    </source>
</evidence>
<name>A0A835H006_9MAGN</name>
<dbReference type="Pfam" id="PF13041">
    <property type="entry name" value="PPR_2"/>
    <property type="match status" value="2"/>
</dbReference>
<evidence type="ECO:0000313" key="5">
    <source>
        <dbReference type="Proteomes" id="UP000631114"/>
    </source>
</evidence>
<evidence type="ECO:0000313" key="4">
    <source>
        <dbReference type="EMBL" id="KAF9590765.1"/>
    </source>
</evidence>
<feature type="repeat" description="PPR" evidence="3">
    <location>
        <begin position="229"/>
        <end position="263"/>
    </location>
</feature>
<dbReference type="InterPro" id="IPR011990">
    <property type="entry name" value="TPR-like_helical_dom_sf"/>
</dbReference>
<keyword evidence="5" id="KW-1185">Reference proteome</keyword>